<sequence length="654" mass="71949">MSQWTLSKLSPLKTAMKKNYPHTLGSRQYPLLWFFPSKLALNTHPKGDSRVTLQVILVIFYYPLGLGSTRTHLLQKRKPALRDSPSGGYAPVWVPCPRNLHVRLPDRIGPLADKEAEYIRQRTSKSIPHWRRYLSGANLTDFSIDEFLKRAEKEGAKAGFNLPNIGIALSGGGPRAALLGASIVHTFDARNPEAMQAGTGGIMQLMNYVAGLSGGSWFTGSWATSDFPIIPELIQSWHLTQDNQPFDWQTIKKYPPAVKIARQKADAGFPASLIDVWALMVGKHFVNAPNYGESVLFSSIRNVSAFQNYDAPYPIIVATSRGNKGTSSITLETPIYEFTPEEFGVWHPSLNAFIPIDYLGTSMFNGNVPPHADCVNGFDNAAFVMGASSNILSEPFAPNEQMPLIKRLIAGLYYYFTDHMYDEALVLNPFNGLGIGFGPSSGFPDGKDSLLYLADGGLGGENMPLWPMIQPARNLDVIFAVDAQADGLGKTIDAQGYANGTSLYMTYLKTTLPDYQGYSFPKIPDASREFTARGLHQRPSLFGCNETSAPLVIYFPNYYIVAETDVSTVHASYTPAEIEGFLANGFAIATQGRGKNTVDNFLSGDLAEAIDRVGELQEPRWPTCIACGLIDRQNQRDGIPRTPQCEACFTKYCA</sequence>
<dbReference type="GO" id="GO:0004623">
    <property type="term" value="F:phospholipase A2 activity"/>
    <property type="evidence" value="ECO:0007669"/>
    <property type="project" value="TreeGrafter"/>
</dbReference>
<dbReference type="GO" id="GO:0005829">
    <property type="term" value="C:cytosol"/>
    <property type="evidence" value="ECO:0007669"/>
    <property type="project" value="TreeGrafter"/>
</dbReference>
<evidence type="ECO:0000313" key="11">
    <source>
        <dbReference type="EMBL" id="EGG10647.1"/>
    </source>
</evidence>
<dbReference type="FunCoup" id="F4RA14">
    <property type="interactions" value="218"/>
</dbReference>
<reference evidence="12" key="1">
    <citation type="journal article" date="2011" name="Proc. Natl. Acad. Sci. U.S.A.">
        <title>Obligate biotrophy features unraveled by the genomic analysis of rust fungi.</title>
        <authorList>
            <person name="Duplessis S."/>
            <person name="Cuomo C.A."/>
            <person name="Lin Y.-C."/>
            <person name="Aerts A."/>
            <person name="Tisserant E."/>
            <person name="Veneault-Fourrey C."/>
            <person name="Joly D.L."/>
            <person name="Hacquard S."/>
            <person name="Amselem J."/>
            <person name="Cantarel B.L."/>
            <person name="Chiu R."/>
            <person name="Coutinho P.M."/>
            <person name="Feau N."/>
            <person name="Field M."/>
            <person name="Frey P."/>
            <person name="Gelhaye E."/>
            <person name="Goldberg J."/>
            <person name="Grabherr M.G."/>
            <person name="Kodira C.D."/>
            <person name="Kohler A."/>
            <person name="Kuees U."/>
            <person name="Lindquist E.A."/>
            <person name="Lucas S.M."/>
            <person name="Mago R."/>
            <person name="Mauceli E."/>
            <person name="Morin E."/>
            <person name="Murat C."/>
            <person name="Pangilinan J.L."/>
            <person name="Park R."/>
            <person name="Pearson M."/>
            <person name="Quesneville H."/>
            <person name="Rouhier N."/>
            <person name="Sakthikumar S."/>
            <person name="Salamov A.A."/>
            <person name="Schmutz J."/>
            <person name="Selles B."/>
            <person name="Shapiro H."/>
            <person name="Tanguay P."/>
            <person name="Tuskan G.A."/>
            <person name="Henrissat B."/>
            <person name="Van de Peer Y."/>
            <person name="Rouze P."/>
            <person name="Ellis J.G."/>
            <person name="Dodds P.N."/>
            <person name="Schein J.E."/>
            <person name="Zhong S."/>
            <person name="Hamelin R.C."/>
            <person name="Grigoriev I.V."/>
            <person name="Szabo L.J."/>
            <person name="Martin F."/>
        </authorList>
    </citation>
    <scope>NUCLEOTIDE SEQUENCE [LARGE SCALE GENOMIC DNA]</scope>
    <source>
        <strain evidence="12">98AG31 / pathotype 3-4-7</strain>
    </source>
</reference>
<accession>F4RA14</accession>
<dbReference type="GO" id="GO:0046475">
    <property type="term" value="P:glycerophospholipid catabolic process"/>
    <property type="evidence" value="ECO:0007669"/>
    <property type="project" value="TreeGrafter"/>
</dbReference>
<dbReference type="InParanoid" id="F4RA14"/>
<evidence type="ECO:0000256" key="1">
    <source>
        <dbReference type="ARBA" id="ARBA00008780"/>
    </source>
</evidence>
<dbReference type="PANTHER" id="PTHR10728:SF33">
    <property type="entry name" value="LYSOPHOSPHOLIPASE 1-RELATED"/>
    <property type="match status" value="1"/>
</dbReference>
<dbReference type="EC" id="3.1.1.5" evidence="2 9"/>
<dbReference type="PROSITE" id="PS51210">
    <property type="entry name" value="PLA2C"/>
    <property type="match status" value="1"/>
</dbReference>
<dbReference type="VEuPathDB" id="FungiDB:MELLADRAFT_115499"/>
<evidence type="ECO:0000256" key="4">
    <source>
        <dbReference type="ARBA" id="ARBA00022801"/>
    </source>
</evidence>
<dbReference type="SUPFAM" id="SSF52151">
    <property type="entry name" value="FabD/lysophospholipase-like"/>
    <property type="match status" value="1"/>
</dbReference>
<evidence type="ECO:0000256" key="3">
    <source>
        <dbReference type="ARBA" id="ARBA00022729"/>
    </source>
</evidence>
<comment type="catalytic activity">
    <reaction evidence="9">
        <text>a 1-acyl-sn-glycero-3-phosphocholine + H2O = sn-glycerol 3-phosphocholine + a fatty acid + H(+)</text>
        <dbReference type="Rhea" id="RHEA:15177"/>
        <dbReference type="ChEBI" id="CHEBI:15377"/>
        <dbReference type="ChEBI" id="CHEBI:15378"/>
        <dbReference type="ChEBI" id="CHEBI:16870"/>
        <dbReference type="ChEBI" id="CHEBI:28868"/>
        <dbReference type="ChEBI" id="CHEBI:58168"/>
        <dbReference type="EC" id="3.1.1.5"/>
    </reaction>
</comment>
<evidence type="ECO:0000256" key="5">
    <source>
        <dbReference type="ARBA" id="ARBA00022963"/>
    </source>
</evidence>
<dbReference type="Proteomes" id="UP000001072">
    <property type="component" value="Unassembled WGS sequence"/>
</dbReference>
<dbReference type="eggNOG" id="KOG1325">
    <property type="taxonomic scope" value="Eukaryota"/>
</dbReference>
<dbReference type="InterPro" id="IPR016035">
    <property type="entry name" value="Acyl_Trfase/lysoPLipase"/>
</dbReference>
<evidence type="ECO:0000259" key="10">
    <source>
        <dbReference type="PROSITE" id="PS51210"/>
    </source>
</evidence>
<keyword evidence="3" id="KW-0732">Signal</keyword>
<proteinExistence type="inferred from homology"/>
<keyword evidence="4 8" id="KW-0378">Hydrolase</keyword>
<dbReference type="HOGENOM" id="CLU_014602_1_0_1"/>
<evidence type="ECO:0000256" key="6">
    <source>
        <dbReference type="ARBA" id="ARBA00023098"/>
    </source>
</evidence>
<evidence type="ECO:0000256" key="9">
    <source>
        <dbReference type="RuleBase" id="RU362103"/>
    </source>
</evidence>
<dbReference type="GeneID" id="18925618"/>
<dbReference type="Pfam" id="PF01735">
    <property type="entry name" value="PLA2_B"/>
    <property type="match status" value="2"/>
</dbReference>
<dbReference type="PANTHER" id="PTHR10728">
    <property type="entry name" value="CYTOSOLIC PHOSPHOLIPASE A2"/>
    <property type="match status" value="1"/>
</dbReference>
<organism evidence="12">
    <name type="scientific">Melampsora larici-populina (strain 98AG31 / pathotype 3-4-7)</name>
    <name type="common">Poplar leaf rust fungus</name>
    <dbReference type="NCBI Taxonomy" id="747676"/>
    <lineage>
        <taxon>Eukaryota</taxon>
        <taxon>Fungi</taxon>
        <taxon>Dikarya</taxon>
        <taxon>Basidiomycota</taxon>
        <taxon>Pucciniomycotina</taxon>
        <taxon>Pucciniomycetes</taxon>
        <taxon>Pucciniales</taxon>
        <taxon>Melampsoraceae</taxon>
        <taxon>Melampsora</taxon>
    </lineage>
</organism>
<feature type="domain" description="PLA2c" evidence="10">
    <location>
        <begin position="95"/>
        <end position="654"/>
    </location>
</feature>
<evidence type="ECO:0000256" key="8">
    <source>
        <dbReference type="PROSITE-ProRule" id="PRU00555"/>
    </source>
</evidence>
<dbReference type="SMART" id="SM00022">
    <property type="entry name" value="PLAc"/>
    <property type="match status" value="1"/>
</dbReference>
<keyword evidence="5 8" id="KW-0442">Lipid degradation</keyword>
<protein>
    <recommendedName>
        <fullName evidence="2 9">Lysophospholipase</fullName>
        <ecNumber evidence="2 9">3.1.1.5</ecNumber>
    </recommendedName>
</protein>
<dbReference type="RefSeq" id="XP_007406116.1">
    <property type="nucleotide sequence ID" value="XM_007406054.1"/>
</dbReference>
<dbReference type="OrthoDB" id="4084751at2759"/>
<dbReference type="KEGG" id="mlr:MELLADRAFT_115499"/>
<dbReference type="InterPro" id="IPR002642">
    <property type="entry name" value="LysoPLipase_cat_dom"/>
</dbReference>
<keyword evidence="12" id="KW-1185">Reference proteome</keyword>
<dbReference type="GO" id="GO:0004622">
    <property type="term" value="F:phosphatidylcholine lysophospholipase activity"/>
    <property type="evidence" value="ECO:0007669"/>
    <property type="project" value="UniProtKB-EC"/>
</dbReference>
<dbReference type="AlphaFoldDB" id="F4RA14"/>
<evidence type="ECO:0000256" key="2">
    <source>
        <dbReference type="ARBA" id="ARBA00013274"/>
    </source>
</evidence>
<evidence type="ECO:0000256" key="7">
    <source>
        <dbReference type="ARBA" id="ARBA00023180"/>
    </source>
</evidence>
<keyword evidence="6 8" id="KW-0443">Lipid metabolism</keyword>
<dbReference type="Gene3D" id="3.40.1090.10">
    <property type="entry name" value="Cytosolic phospholipase A2 catalytic domain"/>
    <property type="match status" value="1"/>
</dbReference>
<dbReference type="STRING" id="747676.F4RA14"/>
<gene>
    <name evidence="11" type="ORF">MELLADRAFT_115499</name>
</gene>
<name>F4RA14_MELLP</name>
<comment type="similarity">
    <text evidence="1 9">Belongs to the lysophospholipase family.</text>
</comment>
<keyword evidence="7" id="KW-0325">Glycoprotein</keyword>
<dbReference type="EMBL" id="GL883094">
    <property type="protein sequence ID" value="EGG10647.1"/>
    <property type="molecule type" value="Genomic_DNA"/>
</dbReference>
<evidence type="ECO:0000313" key="12">
    <source>
        <dbReference type="Proteomes" id="UP000001072"/>
    </source>
</evidence>